<dbReference type="EMBL" id="AP009493">
    <property type="protein sequence ID" value="BAG21173.1"/>
    <property type="molecule type" value="Genomic_DNA"/>
</dbReference>
<evidence type="ECO:0000313" key="2">
    <source>
        <dbReference type="Proteomes" id="UP000001685"/>
    </source>
</evidence>
<reference evidence="2" key="1">
    <citation type="journal article" date="2008" name="J. Bacteriol.">
        <title>Genome sequence of the streptomycin-producing microorganism Streptomyces griseus IFO 13350.</title>
        <authorList>
            <person name="Ohnishi Y."/>
            <person name="Ishikawa J."/>
            <person name="Hara H."/>
            <person name="Suzuki H."/>
            <person name="Ikenoya M."/>
            <person name="Ikeda H."/>
            <person name="Yamashita A."/>
            <person name="Hattori M."/>
            <person name="Horinouchi S."/>
        </authorList>
    </citation>
    <scope>NUCLEOTIDE SEQUENCE [LARGE SCALE GENOMIC DNA]</scope>
    <source>
        <strain evidence="2">JCM 4626 / NBRC 13350</strain>
    </source>
</reference>
<organism evidence="1 2">
    <name type="scientific">Streptomyces griseus subsp. griseus (strain JCM 4626 / CBS 651.72 / NBRC 13350 / KCC S-0626 / ISP 5235)</name>
    <dbReference type="NCBI Taxonomy" id="455632"/>
    <lineage>
        <taxon>Bacteria</taxon>
        <taxon>Bacillati</taxon>
        <taxon>Actinomycetota</taxon>
        <taxon>Actinomycetes</taxon>
        <taxon>Kitasatosporales</taxon>
        <taxon>Streptomycetaceae</taxon>
        <taxon>Streptomyces</taxon>
    </lineage>
</organism>
<dbReference type="eggNOG" id="ENOG50340YE">
    <property type="taxonomic scope" value="Bacteria"/>
</dbReference>
<accession>B1VTT3</accession>
<dbReference type="HOGENOM" id="CLU_1414506_0_0_11"/>
<dbReference type="KEGG" id="sgr:SGR_4344"/>
<sequence>MPGGEKTSPAPRRRRTMPGMGTDIHGFIECRWDRWLDEDDREWFRAIDLSHLYNGRSYAAFGCLFGVRDTTSFRPLAGHRGLPPDVSKEGLADFETWSDELHGGSWISWAELAAADWDDVANEVDGCVHEFRRSSDGSWRMHGRNTGLTRFAELSGPADARQLYSAGSVYPENTEWPDGDTRFRVGRLRRRDAVPDSEWGAVWSTMRTLADLHGDEGVRLVVWFDN</sequence>
<dbReference type="AlphaFoldDB" id="B1VTT3"/>
<name>B1VTT3_STRGG</name>
<dbReference type="Proteomes" id="UP000001685">
    <property type="component" value="Chromosome"/>
</dbReference>
<protein>
    <submittedName>
        <fullName evidence="1">Uncharacterized protein</fullName>
    </submittedName>
</protein>
<gene>
    <name evidence="1" type="ordered locus">SGR_4344</name>
</gene>
<evidence type="ECO:0000313" key="1">
    <source>
        <dbReference type="EMBL" id="BAG21173.1"/>
    </source>
</evidence>
<proteinExistence type="predicted"/>